<dbReference type="AlphaFoldDB" id="A0A9X9XCW7"/>
<dbReference type="EMBL" id="JAAEDL010000012">
    <property type="protein sequence ID" value="MBR0681553.1"/>
    <property type="molecule type" value="Genomic_DNA"/>
</dbReference>
<dbReference type="PANTHER" id="PTHR42760">
    <property type="entry name" value="SHORT-CHAIN DEHYDROGENASES/REDUCTASES FAMILY MEMBER"/>
    <property type="match status" value="1"/>
</dbReference>
<keyword evidence="4" id="KW-1185">Reference proteome</keyword>
<dbReference type="InterPro" id="IPR002347">
    <property type="entry name" value="SDR_fam"/>
</dbReference>
<dbReference type="Gene3D" id="3.40.50.720">
    <property type="entry name" value="NAD(P)-binding Rossmann-like Domain"/>
    <property type="match status" value="1"/>
</dbReference>
<comment type="caution">
    <text evidence="3">The sequence shown here is derived from an EMBL/GenBank/DDBJ whole genome shotgun (WGS) entry which is preliminary data.</text>
</comment>
<proteinExistence type="inferred from homology"/>
<dbReference type="GO" id="GO:0016616">
    <property type="term" value="F:oxidoreductase activity, acting on the CH-OH group of donors, NAD or NADP as acceptor"/>
    <property type="evidence" value="ECO:0007669"/>
    <property type="project" value="TreeGrafter"/>
</dbReference>
<dbReference type="Pfam" id="PF13561">
    <property type="entry name" value="adh_short_C2"/>
    <property type="match status" value="1"/>
</dbReference>
<dbReference type="CDD" id="cd05233">
    <property type="entry name" value="SDR_c"/>
    <property type="match status" value="1"/>
</dbReference>
<name>A0A9X9XCW7_9PROT</name>
<accession>A0A9X9XCW7</accession>
<evidence type="ECO:0000256" key="1">
    <source>
        <dbReference type="ARBA" id="ARBA00006484"/>
    </source>
</evidence>
<gene>
    <name evidence="3" type="ORF">GXW74_13740</name>
</gene>
<reference evidence="3" key="1">
    <citation type="submission" date="2020-01" db="EMBL/GenBank/DDBJ databases">
        <authorList>
            <person name="Rat A."/>
        </authorList>
    </citation>
    <scope>NUCLEOTIDE SEQUENCE</scope>
    <source>
        <strain evidence="3">LMG 31228</strain>
    </source>
</reference>
<dbReference type="PRINTS" id="PR00081">
    <property type="entry name" value="GDHRDH"/>
</dbReference>
<evidence type="ECO:0000313" key="4">
    <source>
        <dbReference type="Proteomes" id="UP001138709"/>
    </source>
</evidence>
<evidence type="ECO:0000313" key="3">
    <source>
        <dbReference type="EMBL" id="MBR0681553.1"/>
    </source>
</evidence>
<evidence type="ECO:0000256" key="2">
    <source>
        <dbReference type="ARBA" id="ARBA00023002"/>
    </source>
</evidence>
<sequence length="265" mass="27005">MSEQNFAGKVAAVTGGASGIGAACCRLLAARGARVAVADLDLARAEAVAREVGGIAFALDVSTKAANDAAAAAVEAQLGPVDILVTSAGVIQRPLRAEELPERDVENVVRIDQIGTWNSAVAFGRRMAVRGSGAVVTIASIAGIRSMPLHAYSPAKAAVIEMTRCLAAEWGRSGVRVNAVSPGFTRTPALQEAIDRGERVVSLLEGGSALGRMVTPEDIAEAVCFLCSDAACAITGINLPVDAGWLVAGSWATYGGLPGPRGNGK</sequence>
<organism evidence="3 4">
    <name type="scientific">Neoroseomonas eburnea</name>
    <dbReference type="NCBI Taxonomy" id="1346889"/>
    <lineage>
        <taxon>Bacteria</taxon>
        <taxon>Pseudomonadati</taxon>
        <taxon>Pseudomonadota</taxon>
        <taxon>Alphaproteobacteria</taxon>
        <taxon>Acetobacterales</taxon>
        <taxon>Acetobacteraceae</taxon>
        <taxon>Neoroseomonas</taxon>
    </lineage>
</organism>
<protein>
    <submittedName>
        <fullName evidence="3">SDR family oxidoreductase</fullName>
    </submittedName>
</protein>
<reference evidence="3" key="2">
    <citation type="journal article" date="2021" name="Syst. Appl. Microbiol.">
        <title>Roseomonas hellenica sp. nov., isolated from roots of wild-growing Alkanna tinctoria.</title>
        <authorList>
            <person name="Rat A."/>
            <person name="Naranjo H.D."/>
            <person name="Lebbe L."/>
            <person name="Cnockaert M."/>
            <person name="Krigas N."/>
            <person name="Grigoriadou K."/>
            <person name="Maloupa E."/>
            <person name="Willems A."/>
        </authorList>
    </citation>
    <scope>NUCLEOTIDE SEQUENCE</scope>
    <source>
        <strain evidence="3">LMG 31228</strain>
    </source>
</reference>
<dbReference type="PRINTS" id="PR00080">
    <property type="entry name" value="SDRFAMILY"/>
</dbReference>
<keyword evidence="2" id="KW-0560">Oxidoreductase</keyword>
<comment type="similarity">
    <text evidence="1">Belongs to the short-chain dehydrogenases/reductases (SDR) family.</text>
</comment>
<dbReference type="InterPro" id="IPR036291">
    <property type="entry name" value="NAD(P)-bd_dom_sf"/>
</dbReference>
<dbReference type="Proteomes" id="UP001138709">
    <property type="component" value="Unassembled WGS sequence"/>
</dbReference>
<dbReference type="RefSeq" id="WP_211847081.1">
    <property type="nucleotide sequence ID" value="NZ_JAAEDL010000012.1"/>
</dbReference>
<dbReference type="PANTHER" id="PTHR42760:SF115">
    <property type="entry name" value="3-OXOACYL-[ACYL-CARRIER-PROTEIN] REDUCTASE FABG"/>
    <property type="match status" value="1"/>
</dbReference>
<dbReference type="SUPFAM" id="SSF51735">
    <property type="entry name" value="NAD(P)-binding Rossmann-fold domains"/>
    <property type="match status" value="1"/>
</dbReference>
<dbReference type="FunFam" id="3.40.50.720:FF:000084">
    <property type="entry name" value="Short-chain dehydrogenase reductase"/>
    <property type="match status" value="1"/>
</dbReference>